<evidence type="ECO:0000313" key="6">
    <source>
        <dbReference type="Proteomes" id="UP001172681"/>
    </source>
</evidence>
<organism evidence="5 6">
    <name type="scientific">Knufia peltigerae</name>
    <dbReference type="NCBI Taxonomy" id="1002370"/>
    <lineage>
        <taxon>Eukaryota</taxon>
        <taxon>Fungi</taxon>
        <taxon>Dikarya</taxon>
        <taxon>Ascomycota</taxon>
        <taxon>Pezizomycotina</taxon>
        <taxon>Eurotiomycetes</taxon>
        <taxon>Chaetothyriomycetidae</taxon>
        <taxon>Chaetothyriales</taxon>
        <taxon>Trichomeriaceae</taxon>
        <taxon>Knufia</taxon>
    </lineage>
</organism>
<evidence type="ECO:0000256" key="1">
    <source>
        <dbReference type="ARBA" id="ARBA00022737"/>
    </source>
</evidence>
<evidence type="ECO:0000313" key="5">
    <source>
        <dbReference type="EMBL" id="KAJ9626791.1"/>
    </source>
</evidence>
<reference evidence="5" key="1">
    <citation type="submission" date="2022-10" db="EMBL/GenBank/DDBJ databases">
        <title>Culturing micro-colonial fungi from biological soil crusts in the Mojave desert and describing Neophaeococcomyces mojavensis, and introducing the new genera and species Taxawa tesnikishii.</title>
        <authorList>
            <person name="Kurbessoian T."/>
            <person name="Stajich J.E."/>
        </authorList>
    </citation>
    <scope>NUCLEOTIDE SEQUENCE</scope>
    <source>
        <strain evidence="5">TK_35</strain>
    </source>
</reference>
<dbReference type="PROSITE" id="PS51299">
    <property type="entry name" value="HTH_APSES"/>
    <property type="match status" value="1"/>
</dbReference>
<feature type="compositionally biased region" description="Polar residues" evidence="3">
    <location>
        <begin position="152"/>
        <end position="164"/>
    </location>
</feature>
<dbReference type="GO" id="GO:0033309">
    <property type="term" value="C:SBF transcription complex"/>
    <property type="evidence" value="ECO:0007669"/>
    <property type="project" value="TreeGrafter"/>
</dbReference>
<dbReference type="InterPro" id="IPR051642">
    <property type="entry name" value="SWI6-like"/>
</dbReference>
<dbReference type="EMBL" id="JAPDRN010000080">
    <property type="protein sequence ID" value="KAJ9626791.1"/>
    <property type="molecule type" value="Genomic_DNA"/>
</dbReference>
<dbReference type="InterPro" id="IPR003163">
    <property type="entry name" value="Tscrpt_reg_HTH_APSES-type"/>
</dbReference>
<keyword evidence="2" id="KW-0040">ANK repeat</keyword>
<dbReference type="PANTHER" id="PTHR43828:SF3">
    <property type="entry name" value="CHROMO DOMAIN-CONTAINING PROTEIN"/>
    <property type="match status" value="1"/>
</dbReference>
<name>A0AA38XX50_9EURO</name>
<gene>
    <name evidence="5" type="primary">SWI6_2</name>
    <name evidence="5" type="ORF">H2204_009936</name>
</gene>
<sequence length="508" mass="57152">MRNQSDSWVNASSMLRAIGVKDGQMRRKIVMNAGGPERVTNGGHWFYQGRWVPLATARDLATKYDVKDVLAPLLDLPEAQPPSSREARQPNNARAVTVPQKSMTTESDNGELKNDTYKNAQNYGGLATRDDWGNSSDSEDDGRETGHVPTRPSVTSDLPNSTNVLGERLDGNRKRLSDTQSLDNTQSLPPTKRARINSLSALSTELPGQIQEPHFARYAQRRRDNEKQAANELRALLPPQYLNDESDIDGQCNPTTRIIQSAVAFIVDLSQQAISKGDYAWICQPRTRKGENASDSDPKIHDYNKASSEYLNRKMIQTLQRPETNIVTALDQYGHKTASVLRSQHVGKPRKLTDQYAMSKTAVKNREQWYNLGDLEIWFRRRELADNSAIHAAMDKIKYQPVWDRLTEVEKERIRHDERQTVLQQRFDQGKSQSYFVAQLIDVGKQCGVSDGDMLSLVLSKQSKAREAIIELFNGMVEVDESGTLALVNTPTTKTGRMGKGIEYDSKT</sequence>
<dbReference type="InterPro" id="IPR036887">
    <property type="entry name" value="HTH_APSES_sf"/>
</dbReference>
<feature type="compositionally biased region" description="Basic and acidic residues" evidence="3">
    <location>
        <begin position="167"/>
        <end position="177"/>
    </location>
</feature>
<feature type="compositionally biased region" description="Polar residues" evidence="3">
    <location>
        <begin position="89"/>
        <end position="107"/>
    </location>
</feature>
<feature type="domain" description="HTH APSES-type" evidence="4">
    <location>
        <begin position="1"/>
        <end position="87"/>
    </location>
</feature>
<keyword evidence="6" id="KW-1185">Reference proteome</keyword>
<dbReference type="PANTHER" id="PTHR43828">
    <property type="entry name" value="ASPARAGINASE"/>
    <property type="match status" value="1"/>
</dbReference>
<dbReference type="SUPFAM" id="SSF54616">
    <property type="entry name" value="DNA-binding domain of Mlu1-box binding protein MBP1"/>
    <property type="match status" value="1"/>
</dbReference>
<feature type="compositionally biased region" description="Polar residues" evidence="3">
    <location>
        <begin position="178"/>
        <end position="189"/>
    </location>
</feature>
<comment type="caution">
    <text evidence="5">The sequence shown here is derived from an EMBL/GenBank/DDBJ whole genome shotgun (WGS) entry which is preliminary data.</text>
</comment>
<dbReference type="AlphaFoldDB" id="A0AA38XX50"/>
<proteinExistence type="predicted"/>
<evidence type="ECO:0000259" key="4">
    <source>
        <dbReference type="PROSITE" id="PS51299"/>
    </source>
</evidence>
<protein>
    <submittedName>
        <fullName evidence="5">Transcriptional regulator swi6</fullName>
    </submittedName>
</protein>
<dbReference type="GO" id="GO:0000981">
    <property type="term" value="F:DNA-binding transcription factor activity, RNA polymerase II-specific"/>
    <property type="evidence" value="ECO:0007669"/>
    <property type="project" value="UniProtKB-ARBA"/>
</dbReference>
<dbReference type="GO" id="GO:0003677">
    <property type="term" value="F:DNA binding"/>
    <property type="evidence" value="ECO:0007669"/>
    <property type="project" value="InterPro"/>
</dbReference>
<feature type="region of interest" description="Disordered" evidence="3">
    <location>
        <begin position="76"/>
        <end position="191"/>
    </location>
</feature>
<dbReference type="GO" id="GO:0030907">
    <property type="term" value="C:MBF transcription complex"/>
    <property type="evidence" value="ECO:0007669"/>
    <property type="project" value="TreeGrafter"/>
</dbReference>
<evidence type="ECO:0000256" key="2">
    <source>
        <dbReference type="ARBA" id="ARBA00023043"/>
    </source>
</evidence>
<dbReference type="Proteomes" id="UP001172681">
    <property type="component" value="Unassembled WGS sequence"/>
</dbReference>
<accession>A0AA38XX50</accession>
<dbReference type="Gene3D" id="3.10.260.10">
    <property type="entry name" value="Transcription regulator HTH, APSES-type DNA-binding domain"/>
    <property type="match status" value="1"/>
</dbReference>
<evidence type="ECO:0000256" key="3">
    <source>
        <dbReference type="SAM" id="MobiDB-lite"/>
    </source>
</evidence>
<keyword evidence="1" id="KW-0677">Repeat</keyword>